<proteinExistence type="predicted"/>
<evidence type="ECO:0000313" key="2">
    <source>
        <dbReference type="Proteomes" id="UP000003732"/>
    </source>
</evidence>
<dbReference type="HOGENOM" id="CLU_2588299_0_0_9"/>
<protein>
    <submittedName>
        <fullName evidence="1">Uncharacterized protein</fullName>
    </submittedName>
</protein>
<dbReference type="RefSeq" id="WP_003105032.1">
    <property type="nucleotide sequence ID" value="NZ_AEUT02000001.1"/>
</dbReference>
<evidence type="ECO:0000313" key="1">
    <source>
        <dbReference type="EMBL" id="EGE54495.1"/>
    </source>
</evidence>
<dbReference type="Proteomes" id="UP000003732">
    <property type="component" value="Unassembled WGS sequence"/>
</dbReference>
<dbReference type="EMBL" id="AEUT02000001">
    <property type="protein sequence ID" value="EGE54495.1"/>
    <property type="molecule type" value="Genomic_DNA"/>
</dbReference>
<organism evidence="1 2">
    <name type="scientific">Streptococcus parauberis NCFD 2020</name>
    <dbReference type="NCBI Taxonomy" id="873447"/>
    <lineage>
        <taxon>Bacteria</taxon>
        <taxon>Bacillati</taxon>
        <taxon>Bacillota</taxon>
        <taxon>Bacilli</taxon>
        <taxon>Lactobacillales</taxon>
        <taxon>Streptococcaceae</taxon>
        <taxon>Streptococcus</taxon>
    </lineage>
</organism>
<comment type="caution">
    <text evidence="1">The sequence shown here is derived from an EMBL/GenBank/DDBJ whole genome shotgun (WGS) entry which is preliminary data.</text>
</comment>
<accession>F1Z259</accession>
<reference evidence="1 2" key="1">
    <citation type="submission" date="2011-02" db="EMBL/GenBank/DDBJ databases">
        <authorList>
            <person name="Stanhope M.J."/>
            <person name="Durkin A.S."/>
            <person name="Hostetler J."/>
            <person name="Kim M."/>
            <person name="Radune D."/>
            <person name="Singh I."/>
            <person name="Town C.D."/>
        </authorList>
    </citation>
    <scope>NUCLEOTIDE SEQUENCE [LARGE SCALE GENOMIC DNA]</scope>
    <source>
        <strain evidence="1 2">NCFD 2020</strain>
    </source>
</reference>
<dbReference type="GeneID" id="61421797"/>
<name>F1Z259_9STRE</name>
<dbReference type="AlphaFoldDB" id="F1Z259"/>
<sequence length="80" mass="9179">MKTIDAFIMDNPDLYWLASTSYQVDYSDSDVYVSFKVPKDAKATYEHLQTIGDQILSASPKGDDYQNVQHFYNYIIASLN</sequence>
<dbReference type="eggNOG" id="COG5279">
    <property type="taxonomic scope" value="Bacteria"/>
</dbReference>
<gene>
    <name evidence="1" type="ORF">SPB_2209</name>
</gene>